<proteinExistence type="predicted"/>
<protein>
    <submittedName>
        <fullName evidence="2 3">Uncharacterized protein</fullName>
    </submittedName>
</protein>
<name>A0A180G612_PUCT1</name>
<evidence type="ECO:0000313" key="4">
    <source>
        <dbReference type="Proteomes" id="UP000005240"/>
    </source>
</evidence>
<dbReference type="EMBL" id="ADAS02000477">
    <property type="protein sequence ID" value="OAV87303.1"/>
    <property type="molecule type" value="Genomic_DNA"/>
</dbReference>
<feature type="non-terminal residue" evidence="2">
    <location>
        <position position="151"/>
    </location>
</feature>
<evidence type="ECO:0000313" key="3">
    <source>
        <dbReference type="EnsemblFungi" id="PTTG_11341-t43_1-p1"/>
    </source>
</evidence>
<dbReference type="AlphaFoldDB" id="A0A180G612"/>
<dbReference type="OrthoDB" id="2500212at2759"/>
<reference evidence="3 4" key="3">
    <citation type="journal article" date="2017" name="G3 (Bethesda)">
        <title>Comparative analysis highlights variable genome content of wheat rusts and divergence of the mating loci.</title>
        <authorList>
            <person name="Cuomo C.A."/>
            <person name="Bakkeren G."/>
            <person name="Khalil H.B."/>
            <person name="Panwar V."/>
            <person name="Joly D."/>
            <person name="Linning R."/>
            <person name="Sakthikumar S."/>
            <person name="Song X."/>
            <person name="Adiconis X."/>
            <person name="Fan L."/>
            <person name="Goldberg J.M."/>
            <person name="Levin J.Z."/>
            <person name="Young S."/>
            <person name="Zeng Q."/>
            <person name="Anikster Y."/>
            <person name="Bruce M."/>
            <person name="Wang M."/>
            <person name="Yin C."/>
            <person name="McCallum B."/>
            <person name="Szabo L.J."/>
            <person name="Hulbert S."/>
            <person name="Chen X."/>
            <person name="Fellers J.P."/>
        </authorList>
    </citation>
    <scope>NUCLEOTIDE SEQUENCE</scope>
    <source>
        <strain evidence="3">isolate 1-1 / race 1 (BBBD)</strain>
        <strain evidence="4">Isolate 1-1 / race 1 (BBBD)</strain>
    </source>
</reference>
<reference evidence="3" key="4">
    <citation type="submission" date="2025-05" db="UniProtKB">
        <authorList>
            <consortium name="EnsemblFungi"/>
        </authorList>
    </citation>
    <scope>IDENTIFICATION</scope>
    <source>
        <strain evidence="3">isolate 1-1 / race 1 (BBBD)</strain>
    </source>
</reference>
<dbReference type="VEuPathDB" id="FungiDB:PTTG_11341"/>
<sequence length="151" mass="16253">MPFFPPRPTHTHHGRPLPLLLLGLSWIQQACGQQITIESPANGASLRTGQWAVIVLKLTSCQGLRGLSAATTSSVQTLALSLGLKAAALSHLVLKTLYASDLHINLSDYSYRFLHVLGPPNLLLPAAHGQSGYLHHSSLPPICSSHTRRIS</sequence>
<gene>
    <name evidence="2" type="ORF">PTTG_11341</name>
</gene>
<reference evidence="2" key="1">
    <citation type="submission" date="2009-11" db="EMBL/GenBank/DDBJ databases">
        <authorList>
            <consortium name="The Broad Institute Genome Sequencing Platform"/>
            <person name="Ward D."/>
            <person name="Feldgarden M."/>
            <person name="Earl A."/>
            <person name="Young S.K."/>
            <person name="Zeng Q."/>
            <person name="Koehrsen M."/>
            <person name="Alvarado L."/>
            <person name="Berlin A."/>
            <person name="Bochicchio J."/>
            <person name="Borenstein D."/>
            <person name="Chapman S.B."/>
            <person name="Chen Z."/>
            <person name="Engels R."/>
            <person name="Freedman E."/>
            <person name="Gellesch M."/>
            <person name="Goldberg J."/>
            <person name="Griggs A."/>
            <person name="Gujja S."/>
            <person name="Heilman E."/>
            <person name="Heiman D."/>
            <person name="Hepburn T."/>
            <person name="Howarth C."/>
            <person name="Jen D."/>
            <person name="Larson L."/>
            <person name="Lewis B."/>
            <person name="Mehta T."/>
            <person name="Park D."/>
            <person name="Pearson M."/>
            <person name="Roberts A."/>
            <person name="Saif S."/>
            <person name="Shea T."/>
            <person name="Shenoy N."/>
            <person name="Sisk P."/>
            <person name="Stolte C."/>
            <person name="Sykes S."/>
            <person name="Thomson T."/>
            <person name="Walk T."/>
            <person name="White J."/>
            <person name="Yandava C."/>
            <person name="Izard J."/>
            <person name="Baranova O.V."/>
            <person name="Blanton J.M."/>
            <person name="Tanner A.C."/>
            <person name="Dewhirst F.E."/>
            <person name="Haas B."/>
            <person name="Nusbaum C."/>
            <person name="Birren B."/>
        </authorList>
    </citation>
    <scope>NUCLEOTIDE SEQUENCE [LARGE SCALE GENOMIC DNA]</scope>
    <source>
        <strain evidence="2">1-1 BBBD Race 1</strain>
    </source>
</reference>
<keyword evidence="4" id="KW-1185">Reference proteome</keyword>
<feature type="chain" id="PRO_5008109621" evidence="1">
    <location>
        <begin position="33"/>
        <end position="151"/>
    </location>
</feature>
<evidence type="ECO:0000313" key="2">
    <source>
        <dbReference type="EMBL" id="OAV87303.1"/>
    </source>
</evidence>
<keyword evidence="1" id="KW-0732">Signal</keyword>
<dbReference type="EnsemblFungi" id="PTTG_11341-t43_1">
    <property type="protein sequence ID" value="PTTG_11341-t43_1-p1"/>
    <property type="gene ID" value="PTTG_11341"/>
</dbReference>
<dbReference type="Proteomes" id="UP000005240">
    <property type="component" value="Unassembled WGS sequence"/>
</dbReference>
<reference evidence="2" key="2">
    <citation type="submission" date="2016-05" db="EMBL/GenBank/DDBJ databases">
        <title>Comparative analysis highlights variable genome content of wheat rusts and divergence of the mating loci.</title>
        <authorList>
            <person name="Cuomo C.A."/>
            <person name="Bakkeren G."/>
            <person name="Szabo L."/>
            <person name="Khalil H."/>
            <person name="Joly D."/>
            <person name="Goldberg J."/>
            <person name="Young S."/>
            <person name="Zeng Q."/>
            <person name="Fellers J."/>
        </authorList>
    </citation>
    <scope>NUCLEOTIDE SEQUENCE [LARGE SCALE GENOMIC DNA]</scope>
    <source>
        <strain evidence="2">1-1 BBBD Race 1</strain>
    </source>
</reference>
<evidence type="ECO:0000256" key="1">
    <source>
        <dbReference type="SAM" id="SignalP"/>
    </source>
</evidence>
<feature type="signal peptide" evidence="1">
    <location>
        <begin position="1"/>
        <end position="32"/>
    </location>
</feature>
<accession>A0A180G612</accession>
<organism evidence="2">
    <name type="scientific">Puccinia triticina (isolate 1-1 / race 1 (BBBD))</name>
    <name type="common">Brown leaf rust fungus</name>
    <dbReference type="NCBI Taxonomy" id="630390"/>
    <lineage>
        <taxon>Eukaryota</taxon>
        <taxon>Fungi</taxon>
        <taxon>Dikarya</taxon>
        <taxon>Basidiomycota</taxon>
        <taxon>Pucciniomycotina</taxon>
        <taxon>Pucciniomycetes</taxon>
        <taxon>Pucciniales</taxon>
        <taxon>Pucciniaceae</taxon>
        <taxon>Puccinia</taxon>
    </lineage>
</organism>